<gene>
    <name evidence="1" type="ORF">FHR84_000903</name>
</gene>
<evidence type="ECO:0000313" key="1">
    <source>
        <dbReference type="EMBL" id="NYH77589.1"/>
    </source>
</evidence>
<proteinExistence type="predicted"/>
<evidence type="ECO:0000313" key="2">
    <source>
        <dbReference type="Proteomes" id="UP000548304"/>
    </source>
</evidence>
<organism evidence="1 2">
    <name type="scientific">Actinopolyspora biskrensis</name>
    <dbReference type="NCBI Taxonomy" id="1470178"/>
    <lineage>
        <taxon>Bacteria</taxon>
        <taxon>Bacillati</taxon>
        <taxon>Actinomycetota</taxon>
        <taxon>Actinomycetes</taxon>
        <taxon>Actinopolysporales</taxon>
        <taxon>Actinopolysporaceae</taxon>
        <taxon>Actinopolyspora</taxon>
    </lineage>
</organism>
<keyword evidence="2" id="KW-1185">Reference proteome</keyword>
<reference evidence="1 2" key="1">
    <citation type="submission" date="2020-07" db="EMBL/GenBank/DDBJ databases">
        <title>Genomic Encyclopedia of Type Strains, Phase III (KMG-III): the genomes of soil and plant-associated and newly described type strains.</title>
        <authorList>
            <person name="Whitman W."/>
        </authorList>
    </citation>
    <scope>NUCLEOTIDE SEQUENCE [LARGE SCALE GENOMIC DNA]</scope>
    <source>
        <strain evidence="1 2">CECT 8576</strain>
    </source>
</reference>
<dbReference type="EMBL" id="JACBYW010000001">
    <property type="protein sequence ID" value="NYH77589.1"/>
    <property type="molecule type" value="Genomic_DNA"/>
</dbReference>
<accession>A0A852YVJ8</accession>
<name>A0A852YVJ8_9ACTN</name>
<sequence length="33" mass="3795">MPKCEQQPPEFAVGDSHTARCWLYESSVEERIA</sequence>
<protein>
    <submittedName>
        <fullName evidence="1">Uncharacterized protein</fullName>
    </submittedName>
</protein>
<dbReference type="AlphaFoldDB" id="A0A852YVJ8"/>
<dbReference type="Proteomes" id="UP000548304">
    <property type="component" value="Unassembled WGS sequence"/>
</dbReference>
<comment type="caution">
    <text evidence="1">The sequence shown here is derived from an EMBL/GenBank/DDBJ whole genome shotgun (WGS) entry which is preliminary data.</text>
</comment>